<keyword evidence="2" id="KW-0472">Membrane</keyword>
<sequence>MVLGAIATGVLVAPVAFHRFLAGRDMKPELIRVAGRLISVGLVTLPLTITAALLLLLRTATGSPAVAWVLSAGVLLWFTTTWLLLPQLVLHRAAARHRGEGRRGGPEAAHRDRKDAGRRAGR</sequence>
<reference evidence="3" key="1">
    <citation type="journal article" date="2014" name="Int. J. Syst. Evol. Microbiol.">
        <title>Complete genome sequence of Corynebacterium casei LMG S-19264T (=DSM 44701T), isolated from a smear-ripened cheese.</title>
        <authorList>
            <consortium name="US DOE Joint Genome Institute (JGI-PGF)"/>
            <person name="Walter F."/>
            <person name="Albersmeier A."/>
            <person name="Kalinowski J."/>
            <person name="Ruckert C."/>
        </authorList>
    </citation>
    <scope>NUCLEOTIDE SEQUENCE</scope>
    <source>
        <strain evidence="3">JCM 4646</strain>
    </source>
</reference>
<feature type="transmembrane region" description="Helical" evidence="2">
    <location>
        <begin position="6"/>
        <end position="22"/>
    </location>
</feature>
<comment type="caution">
    <text evidence="3">The sequence shown here is derived from an EMBL/GenBank/DDBJ whole genome shotgun (WGS) entry which is preliminary data.</text>
</comment>
<accession>A0A919GDN2</accession>
<keyword evidence="2" id="KW-0812">Transmembrane</keyword>
<feature type="transmembrane region" description="Helical" evidence="2">
    <location>
        <begin position="65"/>
        <end position="85"/>
    </location>
</feature>
<reference evidence="3" key="2">
    <citation type="submission" date="2020-09" db="EMBL/GenBank/DDBJ databases">
        <authorList>
            <person name="Sun Q."/>
            <person name="Ohkuma M."/>
        </authorList>
    </citation>
    <scope>NUCLEOTIDE SEQUENCE</scope>
    <source>
        <strain evidence="3">JCM 4646</strain>
    </source>
</reference>
<evidence type="ECO:0000313" key="3">
    <source>
        <dbReference type="EMBL" id="GHH82111.1"/>
    </source>
</evidence>
<organism evidence="3 4">
    <name type="scientific">Kitasatospora indigofera</name>
    <dbReference type="NCBI Taxonomy" id="67307"/>
    <lineage>
        <taxon>Bacteria</taxon>
        <taxon>Bacillati</taxon>
        <taxon>Actinomycetota</taxon>
        <taxon>Actinomycetes</taxon>
        <taxon>Kitasatosporales</taxon>
        <taxon>Streptomycetaceae</taxon>
        <taxon>Kitasatospora</taxon>
    </lineage>
</organism>
<dbReference type="Pfam" id="PF19853">
    <property type="entry name" value="DUF6328"/>
    <property type="match status" value="1"/>
</dbReference>
<evidence type="ECO:0000256" key="2">
    <source>
        <dbReference type="SAM" id="Phobius"/>
    </source>
</evidence>
<dbReference type="Proteomes" id="UP000617734">
    <property type="component" value="Unassembled WGS sequence"/>
</dbReference>
<gene>
    <name evidence="3" type="ORF">GCM10018781_66440</name>
</gene>
<feature type="compositionally biased region" description="Basic and acidic residues" evidence="1">
    <location>
        <begin position="97"/>
        <end position="122"/>
    </location>
</feature>
<dbReference type="InterPro" id="IPR046291">
    <property type="entry name" value="DUF6328"/>
</dbReference>
<dbReference type="EMBL" id="BNBO01000056">
    <property type="protein sequence ID" value="GHH82111.1"/>
    <property type="molecule type" value="Genomic_DNA"/>
</dbReference>
<feature type="transmembrane region" description="Helical" evidence="2">
    <location>
        <begin position="34"/>
        <end position="59"/>
    </location>
</feature>
<name>A0A919GDN2_9ACTN</name>
<evidence type="ECO:0000256" key="1">
    <source>
        <dbReference type="SAM" id="MobiDB-lite"/>
    </source>
</evidence>
<keyword evidence="4" id="KW-1185">Reference proteome</keyword>
<keyword evidence="2" id="KW-1133">Transmembrane helix</keyword>
<dbReference type="AlphaFoldDB" id="A0A919GDN2"/>
<proteinExistence type="predicted"/>
<evidence type="ECO:0000313" key="4">
    <source>
        <dbReference type="Proteomes" id="UP000617734"/>
    </source>
</evidence>
<feature type="region of interest" description="Disordered" evidence="1">
    <location>
        <begin position="96"/>
        <end position="122"/>
    </location>
</feature>
<protein>
    <submittedName>
        <fullName evidence="3">Uncharacterized protein</fullName>
    </submittedName>
</protein>